<evidence type="ECO:0000256" key="5">
    <source>
        <dbReference type="SAM" id="Phobius"/>
    </source>
</evidence>
<evidence type="ECO:0000313" key="8">
    <source>
        <dbReference type="RefSeq" id="XP_052759499.1"/>
    </source>
</evidence>
<dbReference type="GeneID" id="113520176"/>
<dbReference type="InterPro" id="IPR005828">
    <property type="entry name" value="MFS_sugar_transport-like"/>
</dbReference>
<keyword evidence="4 5" id="KW-0472">Membrane</keyword>
<dbReference type="Pfam" id="PF00083">
    <property type="entry name" value="Sugar_tr"/>
    <property type="match status" value="1"/>
</dbReference>
<evidence type="ECO:0000256" key="2">
    <source>
        <dbReference type="ARBA" id="ARBA00022692"/>
    </source>
</evidence>
<feature type="transmembrane region" description="Helical" evidence="5">
    <location>
        <begin position="416"/>
        <end position="439"/>
    </location>
</feature>
<feature type="transmembrane region" description="Helical" evidence="5">
    <location>
        <begin position="12"/>
        <end position="38"/>
    </location>
</feature>
<feature type="transmembrane region" description="Helical" evidence="5">
    <location>
        <begin position="284"/>
        <end position="303"/>
    </location>
</feature>
<feature type="transmembrane region" description="Helical" evidence="5">
    <location>
        <begin position="80"/>
        <end position="104"/>
    </location>
</feature>
<dbReference type="PROSITE" id="PS00217">
    <property type="entry name" value="SUGAR_TRANSPORT_2"/>
    <property type="match status" value="1"/>
</dbReference>
<protein>
    <submittedName>
        <fullName evidence="8">Facilitated trehalose transporter Tret1-like</fullName>
    </submittedName>
</protein>
<feature type="transmembrane region" description="Helical" evidence="5">
    <location>
        <begin position="110"/>
        <end position="128"/>
    </location>
</feature>
<dbReference type="InterPro" id="IPR050549">
    <property type="entry name" value="MFS_Trehalose_Transporter"/>
</dbReference>
<dbReference type="RefSeq" id="XP_052759499.1">
    <property type="nucleotide sequence ID" value="XM_052903539.1"/>
</dbReference>
<sequence length="487" mass="54007">MEHGNRKVQYIVTLAVSLAAVTTGVCLTWTTAVIPKFYNNETNIHITDAGISWMAAISSPGFVVGSVASRFVSDKFGRRATLLSSALPVTVGSIATLSGSHIWILCAARFLWGIGTGMISTVSSIYLAEIADKDIRGSLIVANRFFVNFGIFLVLVIGPFVSYNTINYMILALPICYFVSCWLIPETPYYYLKEEKVDKARHVLKKLRGIKNEKVLEDELSTMRSNVGKDMRRSGTVKELFSGKQYRKALFIIAGLKIGQMMTGCIVIQHYLGRIMQDSRSNMNLATVFVVFGALRFTVGVMSSVIADKVGRRTLFIYSFLGTGLSLSLIAAYFCCQEVIKIEQSQLASYAIVVFIGIILSNIISTLGYNSIIYAVQGEIFPLNVKSLAMTCLNIFGGTLNFLVTKTYQTLKDVSGTFGVFLLFTIMSFGSFVFVYFFVPETKGKSLSEIQKILQGKYYDDDSIQVNKNLNDVKDGTELKLLENKDR</sequence>
<feature type="transmembrane region" description="Helical" evidence="5">
    <location>
        <begin position="166"/>
        <end position="184"/>
    </location>
</feature>
<name>A0ABM3N7D5_GALME</name>
<comment type="subcellular location">
    <subcellularLocation>
        <location evidence="1">Membrane</location>
        <topology evidence="1">Multi-pass membrane protein</topology>
    </subcellularLocation>
</comment>
<evidence type="ECO:0000256" key="3">
    <source>
        <dbReference type="ARBA" id="ARBA00022989"/>
    </source>
</evidence>
<feature type="transmembrane region" description="Helical" evidence="5">
    <location>
        <begin position="249"/>
        <end position="272"/>
    </location>
</feature>
<feature type="transmembrane region" description="Helical" evidence="5">
    <location>
        <begin position="315"/>
        <end position="335"/>
    </location>
</feature>
<dbReference type="Gene3D" id="1.20.1250.20">
    <property type="entry name" value="MFS general substrate transporter like domains"/>
    <property type="match status" value="1"/>
</dbReference>
<keyword evidence="7" id="KW-1185">Reference proteome</keyword>
<reference evidence="8" key="1">
    <citation type="submission" date="2025-08" db="UniProtKB">
        <authorList>
            <consortium name="RefSeq"/>
        </authorList>
    </citation>
    <scope>IDENTIFICATION</scope>
    <source>
        <tissue evidence="8">Whole larvae</tissue>
    </source>
</reference>
<dbReference type="PROSITE" id="PS00216">
    <property type="entry name" value="SUGAR_TRANSPORT_1"/>
    <property type="match status" value="1"/>
</dbReference>
<dbReference type="InterPro" id="IPR020846">
    <property type="entry name" value="MFS_dom"/>
</dbReference>
<evidence type="ECO:0000256" key="4">
    <source>
        <dbReference type="ARBA" id="ARBA00023136"/>
    </source>
</evidence>
<dbReference type="PANTHER" id="PTHR48021:SF46">
    <property type="entry name" value="MAJOR FACILITATOR SUPERFAMILY (MFS) PROFILE DOMAIN-CONTAINING PROTEIN"/>
    <property type="match status" value="1"/>
</dbReference>
<evidence type="ECO:0000313" key="7">
    <source>
        <dbReference type="Proteomes" id="UP001652740"/>
    </source>
</evidence>
<feature type="transmembrane region" description="Helical" evidence="5">
    <location>
        <begin position="381"/>
        <end position="404"/>
    </location>
</feature>
<gene>
    <name evidence="8" type="primary">LOC113520176</name>
</gene>
<feature type="domain" description="Major facilitator superfamily (MFS) profile" evidence="6">
    <location>
        <begin position="8"/>
        <end position="443"/>
    </location>
</feature>
<evidence type="ECO:0000259" key="6">
    <source>
        <dbReference type="PROSITE" id="PS50850"/>
    </source>
</evidence>
<dbReference type="InterPro" id="IPR005829">
    <property type="entry name" value="Sugar_transporter_CS"/>
</dbReference>
<dbReference type="PROSITE" id="PS50850">
    <property type="entry name" value="MFS"/>
    <property type="match status" value="1"/>
</dbReference>
<organism evidence="7 8">
    <name type="scientific">Galleria mellonella</name>
    <name type="common">Greater wax moth</name>
    <dbReference type="NCBI Taxonomy" id="7137"/>
    <lineage>
        <taxon>Eukaryota</taxon>
        <taxon>Metazoa</taxon>
        <taxon>Ecdysozoa</taxon>
        <taxon>Arthropoda</taxon>
        <taxon>Hexapoda</taxon>
        <taxon>Insecta</taxon>
        <taxon>Pterygota</taxon>
        <taxon>Neoptera</taxon>
        <taxon>Endopterygota</taxon>
        <taxon>Lepidoptera</taxon>
        <taxon>Glossata</taxon>
        <taxon>Ditrysia</taxon>
        <taxon>Pyraloidea</taxon>
        <taxon>Pyralidae</taxon>
        <taxon>Galleriinae</taxon>
        <taxon>Galleria</taxon>
    </lineage>
</organism>
<accession>A0ABM3N7D5</accession>
<keyword evidence="2 5" id="KW-0812">Transmembrane</keyword>
<dbReference type="PANTHER" id="PTHR48021">
    <property type="match status" value="1"/>
</dbReference>
<dbReference type="Proteomes" id="UP001652740">
    <property type="component" value="Unplaced"/>
</dbReference>
<dbReference type="SUPFAM" id="SSF103473">
    <property type="entry name" value="MFS general substrate transporter"/>
    <property type="match status" value="1"/>
</dbReference>
<dbReference type="InterPro" id="IPR036259">
    <property type="entry name" value="MFS_trans_sf"/>
</dbReference>
<keyword evidence="3 5" id="KW-1133">Transmembrane helix</keyword>
<evidence type="ECO:0000256" key="1">
    <source>
        <dbReference type="ARBA" id="ARBA00004141"/>
    </source>
</evidence>
<feature type="transmembrane region" description="Helical" evidence="5">
    <location>
        <begin position="347"/>
        <end position="369"/>
    </location>
</feature>
<feature type="transmembrane region" description="Helical" evidence="5">
    <location>
        <begin position="50"/>
        <end position="68"/>
    </location>
</feature>
<proteinExistence type="predicted"/>
<feature type="transmembrane region" description="Helical" evidence="5">
    <location>
        <begin position="140"/>
        <end position="160"/>
    </location>
</feature>